<keyword evidence="1" id="KW-0812">Transmembrane</keyword>
<evidence type="ECO:0000313" key="2">
    <source>
        <dbReference type="EMBL" id="KAB7843780.1"/>
    </source>
</evidence>
<evidence type="ECO:0000313" key="3">
    <source>
        <dbReference type="Proteomes" id="UP000327000"/>
    </source>
</evidence>
<keyword evidence="3" id="KW-1185">Reference proteome</keyword>
<proteinExistence type="predicted"/>
<feature type="transmembrane region" description="Helical" evidence="1">
    <location>
        <begin position="64"/>
        <end position="82"/>
    </location>
</feature>
<dbReference type="AlphaFoldDB" id="A0A5N5W743"/>
<keyword evidence="1" id="KW-1133">Transmembrane helix</keyword>
<dbReference type="OrthoDB" id="4338283at2"/>
<dbReference type="RefSeq" id="WP_152264135.1">
    <property type="nucleotide sequence ID" value="NZ_VOKX01000032.1"/>
</dbReference>
<name>A0A5N5W743_STRMB</name>
<dbReference type="EMBL" id="VOKX01000032">
    <property type="protein sequence ID" value="KAB7843780.1"/>
    <property type="molecule type" value="Genomic_DNA"/>
</dbReference>
<comment type="caution">
    <text evidence="2">The sequence shown here is derived from an EMBL/GenBank/DDBJ whole genome shotgun (WGS) entry which is preliminary data.</text>
</comment>
<dbReference type="Proteomes" id="UP000327000">
    <property type="component" value="Unassembled WGS sequence"/>
</dbReference>
<evidence type="ECO:0000256" key="1">
    <source>
        <dbReference type="SAM" id="Phobius"/>
    </source>
</evidence>
<keyword evidence="1" id="KW-0472">Membrane</keyword>
<reference evidence="2 3" key="1">
    <citation type="journal article" date="2019" name="Microb. Cell Fact.">
        <title>Exploring novel herbicidin analogues by transcriptional regulator overexpression and MS/MS molecular networking.</title>
        <authorList>
            <person name="Shi Y."/>
            <person name="Gu R."/>
            <person name="Li Y."/>
            <person name="Wang X."/>
            <person name="Ren W."/>
            <person name="Li X."/>
            <person name="Wang L."/>
            <person name="Xie Y."/>
            <person name="Hong B."/>
        </authorList>
    </citation>
    <scope>NUCLEOTIDE SEQUENCE [LARGE SCALE GENOMIC DNA]</scope>
    <source>
        <strain evidence="2 3">US-43</strain>
    </source>
</reference>
<sequence>MSHAVPALGVVVLCASGCVWYLPAVINVRAGGDRPRSRRLAATACLTGWGTTALLAPLLLAGAAWPTIGGVAAAGGAVCAALRSRALVERRRERRETDRHWAVLGGPAPGEPARPRRAFTGWLLVGLAAAVAVFAAVLAGGAASGARLAGAVAAGAVVTLVFLGLAGVRAHTTARRG</sequence>
<feature type="transmembrane region" description="Helical" evidence="1">
    <location>
        <begin position="6"/>
        <end position="28"/>
    </location>
</feature>
<protein>
    <submittedName>
        <fullName evidence="2">Uncharacterized protein</fullName>
    </submittedName>
</protein>
<accession>A0A5N5W743</accession>
<organism evidence="2 3">
    <name type="scientific">Streptomyces mobaraensis</name>
    <name type="common">Streptoverticillium mobaraense</name>
    <dbReference type="NCBI Taxonomy" id="35621"/>
    <lineage>
        <taxon>Bacteria</taxon>
        <taxon>Bacillati</taxon>
        <taxon>Actinomycetota</taxon>
        <taxon>Actinomycetes</taxon>
        <taxon>Kitasatosporales</taxon>
        <taxon>Streptomycetaceae</taxon>
        <taxon>Streptomyces</taxon>
    </lineage>
</organism>
<feature type="transmembrane region" description="Helical" evidence="1">
    <location>
        <begin position="148"/>
        <end position="168"/>
    </location>
</feature>
<feature type="transmembrane region" description="Helical" evidence="1">
    <location>
        <begin position="122"/>
        <end position="142"/>
    </location>
</feature>
<gene>
    <name evidence="2" type="ORF">FRZ00_17720</name>
</gene>
<feature type="transmembrane region" description="Helical" evidence="1">
    <location>
        <begin position="40"/>
        <end position="58"/>
    </location>
</feature>